<dbReference type="PANTHER" id="PTHR12304">
    <property type="entry name" value="INOSINE-URIDINE PREFERRING NUCLEOSIDE HYDROLASE"/>
    <property type="match status" value="1"/>
</dbReference>
<dbReference type="Gene3D" id="3.90.245.10">
    <property type="entry name" value="Ribonucleoside hydrolase-like"/>
    <property type="match status" value="1"/>
</dbReference>
<dbReference type="CDD" id="cd02651">
    <property type="entry name" value="nuc_hydro_IU_UC_XIUA"/>
    <property type="match status" value="1"/>
</dbReference>
<dbReference type="GO" id="GO:0005829">
    <property type="term" value="C:cytosol"/>
    <property type="evidence" value="ECO:0007669"/>
    <property type="project" value="TreeGrafter"/>
</dbReference>
<evidence type="ECO:0000313" key="4">
    <source>
        <dbReference type="EMBL" id="MBF8436899.1"/>
    </source>
</evidence>
<comment type="caution">
    <text evidence="4">The sequence shown here is derived from an EMBL/GenBank/DDBJ whole genome shotgun (WGS) entry which is preliminary data.</text>
</comment>
<keyword evidence="2" id="KW-0326">Glycosidase</keyword>
<name>A0A931AUH2_9FIRM</name>
<dbReference type="Proteomes" id="UP000621436">
    <property type="component" value="Unassembled WGS sequence"/>
</dbReference>
<protein>
    <submittedName>
        <fullName evidence="4">Nucleoside hydrolase</fullName>
    </submittedName>
</protein>
<dbReference type="EMBL" id="JADPIE010000003">
    <property type="protein sequence ID" value="MBF8436899.1"/>
    <property type="molecule type" value="Genomic_DNA"/>
</dbReference>
<evidence type="ECO:0000313" key="5">
    <source>
        <dbReference type="Proteomes" id="UP000621436"/>
    </source>
</evidence>
<dbReference type="InterPro" id="IPR036452">
    <property type="entry name" value="Ribo_hydro-like"/>
</dbReference>
<dbReference type="GO" id="GO:0006152">
    <property type="term" value="P:purine nucleoside catabolic process"/>
    <property type="evidence" value="ECO:0007669"/>
    <property type="project" value="TreeGrafter"/>
</dbReference>
<keyword evidence="5" id="KW-1185">Reference proteome</keyword>
<evidence type="ECO:0000256" key="1">
    <source>
        <dbReference type="ARBA" id="ARBA00022801"/>
    </source>
</evidence>
<dbReference type="InterPro" id="IPR015910">
    <property type="entry name" value="I/U_nuclsd_hydro_CS"/>
</dbReference>
<dbReference type="GO" id="GO:0008477">
    <property type="term" value="F:purine nucleosidase activity"/>
    <property type="evidence" value="ECO:0007669"/>
    <property type="project" value="TreeGrafter"/>
</dbReference>
<reference evidence="4" key="1">
    <citation type="submission" date="2020-11" db="EMBL/GenBank/DDBJ databases">
        <title>Halonatronomonas betainensis gen. nov., sp. nov. a novel haloalkaliphilic representative of the family Halanaerobiacae capable of betaine degradation.</title>
        <authorList>
            <person name="Boltyanskaya Y."/>
            <person name="Kevbrin V."/>
            <person name="Detkova E."/>
            <person name="Grouzdev D.S."/>
            <person name="Koziaeva V."/>
            <person name="Zhilina T."/>
        </authorList>
    </citation>
    <scope>NUCLEOTIDE SEQUENCE</scope>
    <source>
        <strain evidence="4">Z-7014</strain>
    </source>
</reference>
<organism evidence="4 5">
    <name type="scientific">Halonatronomonas betaini</name>
    <dbReference type="NCBI Taxonomy" id="2778430"/>
    <lineage>
        <taxon>Bacteria</taxon>
        <taxon>Bacillati</taxon>
        <taxon>Bacillota</taxon>
        <taxon>Clostridia</taxon>
        <taxon>Halanaerobiales</taxon>
        <taxon>Halarsenatibacteraceae</taxon>
        <taxon>Halonatronomonas</taxon>
    </lineage>
</organism>
<accession>A0A931AUH2</accession>
<dbReference type="SUPFAM" id="SSF53590">
    <property type="entry name" value="Nucleoside hydrolase"/>
    <property type="match status" value="1"/>
</dbReference>
<feature type="domain" description="Inosine/uridine-preferring nucleoside hydrolase" evidence="3">
    <location>
        <begin position="9"/>
        <end position="303"/>
    </location>
</feature>
<dbReference type="PROSITE" id="PS01247">
    <property type="entry name" value="IUNH"/>
    <property type="match status" value="1"/>
</dbReference>
<dbReference type="Pfam" id="PF01156">
    <property type="entry name" value="IU_nuc_hydro"/>
    <property type="match status" value="1"/>
</dbReference>
<dbReference type="PANTHER" id="PTHR12304:SF4">
    <property type="entry name" value="URIDINE NUCLEOSIDASE"/>
    <property type="match status" value="1"/>
</dbReference>
<keyword evidence="1 4" id="KW-0378">Hydrolase</keyword>
<dbReference type="GO" id="GO:0045437">
    <property type="term" value="F:uridine nucleosidase activity"/>
    <property type="evidence" value="ECO:0007669"/>
    <property type="project" value="UniProtKB-ARBA"/>
</dbReference>
<dbReference type="InterPro" id="IPR023186">
    <property type="entry name" value="IUNH"/>
</dbReference>
<evidence type="ECO:0000259" key="3">
    <source>
        <dbReference type="Pfam" id="PF01156"/>
    </source>
</evidence>
<sequence length="312" mass="34269">MFVSKKEKIILDVDTGHDDAIAILVAAKSDKIDLRGITVVAGNQTLPKTLKNTLDICDFANIDVPVYAGMHKPLVRNQLEVSEVHGDSGLGDIPFPDTTKEAESKHAVNFIIEEALRSDGELILVPTGTLTNIAMALNLEPGIKDKIKKIVLMGGACGAGNATPSAEFNIYTDPEAAKVVFESQVPIVMTGLDVTYQALADEKVKERITKLDNRVANLTLKLLELFGETYREFYGFEHPPVHDPCTVAKIIDDDVFTTKKMRVDIETSSELTRGRTVCDFHNRTGKAANAEVAVDLDKDRLWDIVIESLSKY</sequence>
<dbReference type="InterPro" id="IPR001910">
    <property type="entry name" value="Inosine/uridine_hydrolase_dom"/>
</dbReference>
<dbReference type="AlphaFoldDB" id="A0A931AUH2"/>
<evidence type="ECO:0000256" key="2">
    <source>
        <dbReference type="ARBA" id="ARBA00023295"/>
    </source>
</evidence>
<proteinExistence type="predicted"/>
<gene>
    <name evidence="4" type="ORF">I0Q91_07415</name>
</gene>